<dbReference type="Proteomes" id="UP000585272">
    <property type="component" value="Unassembled WGS sequence"/>
</dbReference>
<dbReference type="PANTHER" id="PTHR42879">
    <property type="entry name" value="3-OXOACYL-(ACYL-CARRIER-PROTEIN) REDUCTASE"/>
    <property type="match status" value="1"/>
</dbReference>
<evidence type="ECO:0000259" key="3">
    <source>
        <dbReference type="SMART" id="SM00822"/>
    </source>
</evidence>
<dbReference type="InterPro" id="IPR036291">
    <property type="entry name" value="NAD(P)-bd_dom_sf"/>
</dbReference>
<feature type="domain" description="Ketoreductase" evidence="3">
    <location>
        <begin position="4"/>
        <end position="195"/>
    </location>
</feature>
<gene>
    <name evidence="4" type="ORF">BDZ31_002000</name>
</gene>
<dbReference type="EMBL" id="JACHNU010000002">
    <property type="protein sequence ID" value="MBB4662414.1"/>
    <property type="molecule type" value="Genomic_DNA"/>
</dbReference>
<dbReference type="AlphaFoldDB" id="A0A840IEB9"/>
<evidence type="ECO:0000256" key="1">
    <source>
        <dbReference type="ARBA" id="ARBA00006484"/>
    </source>
</evidence>
<keyword evidence="2 4" id="KW-0560">Oxidoreductase</keyword>
<organism evidence="4 5">
    <name type="scientific">Conexibacter arvalis</name>
    <dbReference type="NCBI Taxonomy" id="912552"/>
    <lineage>
        <taxon>Bacteria</taxon>
        <taxon>Bacillati</taxon>
        <taxon>Actinomycetota</taxon>
        <taxon>Thermoleophilia</taxon>
        <taxon>Solirubrobacterales</taxon>
        <taxon>Conexibacteraceae</taxon>
        <taxon>Conexibacter</taxon>
    </lineage>
</organism>
<dbReference type="RefSeq" id="WP_183341590.1">
    <property type="nucleotide sequence ID" value="NZ_JACHNU010000002.1"/>
</dbReference>
<dbReference type="EC" id="1.1.1.100" evidence="4"/>
<comment type="similarity">
    <text evidence="1">Belongs to the short-chain dehydrogenases/reductases (SDR) family.</text>
</comment>
<dbReference type="FunFam" id="3.40.50.720:FF:000084">
    <property type="entry name" value="Short-chain dehydrogenase reductase"/>
    <property type="match status" value="1"/>
</dbReference>
<dbReference type="SUPFAM" id="SSF51735">
    <property type="entry name" value="NAD(P)-binding Rossmann-fold domains"/>
    <property type="match status" value="1"/>
</dbReference>
<dbReference type="InterPro" id="IPR050259">
    <property type="entry name" value="SDR"/>
</dbReference>
<proteinExistence type="inferred from homology"/>
<evidence type="ECO:0000313" key="4">
    <source>
        <dbReference type="EMBL" id="MBB4662414.1"/>
    </source>
</evidence>
<evidence type="ECO:0000256" key="2">
    <source>
        <dbReference type="ARBA" id="ARBA00023002"/>
    </source>
</evidence>
<dbReference type="PANTHER" id="PTHR42879:SF2">
    <property type="entry name" value="3-OXOACYL-[ACYL-CARRIER-PROTEIN] REDUCTASE FABG"/>
    <property type="match status" value="1"/>
</dbReference>
<accession>A0A840IEB9</accession>
<dbReference type="PRINTS" id="PR00081">
    <property type="entry name" value="GDHRDH"/>
</dbReference>
<dbReference type="Pfam" id="PF13561">
    <property type="entry name" value="adh_short_C2"/>
    <property type="match status" value="1"/>
</dbReference>
<name>A0A840IEB9_9ACTN</name>
<dbReference type="InterPro" id="IPR057326">
    <property type="entry name" value="KR_dom"/>
</dbReference>
<evidence type="ECO:0000313" key="5">
    <source>
        <dbReference type="Proteomes" id="UP000585272"/>
    </source>
</evidence>
<keyword evidence="5" id="KW-1185">Reference proteome</keyword>
<reference evidence="4 5" key="1">
    <citation type="submission" date="2020-08" db="EMBL/GenBank/DDBJ databases">
        <title>Genomic Encyclopedia of Archaeal and Bacterial Type Strains, Phase II (KMG-II): from individual species to whole genera.</title>
        <authorList>
            <person name="Goeker M."/>
        </authorList>
    </citation>
    <scope>NUCLEOTIDE SEQUENCE [LARGE SCALE GENOMIC DNA]</scope>
    <source>
        <strain evidence="4 5">DSM 23288</strain>
    </source>
</reference>
<comment type="caution">
    <text evidence="4">The sequence shown here is derived from an EMBL/GenBank/DDBJ whole genome shotgun (WGS) entry which is preliminary data.</text>
</comment>
<dbReference type="Gene3D" id="3.40.50.720">
    <property type="entry name" value="NAD(P)-binding Rossmann-like Domain"/>
    <property type="match status" value="1"/>
</dbReference>
<sequence length="251" mass="25779">MDGRVALVTGAARNIGAEIALRLAADGAAVAVNHRGADSAGAAGEVVRRIEAAGGAALAIEADVGDERAVERMAAAASDALGPVDLLVNNAAASVTAERPWLQLTADDWDRVLRTNVTACFLTAKALLPSLAAHRGSIVNISSIRAVTGKPGNLHYAASKAAQIGFTRALARELGPQGVRVNTLLVGAITTPDEARYGDQAEVDEQVLAVQALQRRGMPSDVAGVVSFLCQEAAGFITGQSLVVDGGWVLR</sequence>
<protein>
    <submittedName>
        <fullName evidence="4">3-oxoacyl-[acyl-carrier protein] reductase</fullName>
        <ecNumber evidence="4">1.1.1.100</ecNumber>
    </submittedName>
</protein>
<dbReference type="GO" id="GO:0004316">
    <property type="term" value="F:3-oxoacyl-[acyl-carrier-protein] reductase (NADPH) activity"/>
    <property type="evidence" value="ECO:0007669"/>
    <property type="project" value="UniProtKB-EC"/>
</dbReference>
<dbReference type="PRINTS" id="PR00080">
    <property type="entry name" value="SDRFAMILY"/>
</dbReference>
<dbReference type="InterPro" id="IPR002347">
    <property type="entry name" value="SDR_fam"/>
</dbReference>
<dbReference type="SMART" id="SM00822">
    <property type="entry name" value="PKS_KR"/>
    <property type="match status" value="1"/>
</dbReference>